<keyword evidence="1 4" id="KW-0808">Transferase</keyword>
<keyword evidence="2" id="KW-0012">Acyltransferase</keyword>
<dbReference type="GO" id="GO:0016747">
    <property type="term" value="F:acyltransferase activity, transferring groups other than amino-acyl groups"/>
    <property type="evidence" value="ECO:0007669"/>
    <property type="project" value="InterPro"/>
</dbReference>
<dbReference type="Proteomes" id="UP000199559">
    <property type="component" value="Unassembled WGS sequence"/>
</dbReference>
<evidence type="ECO:0000256" key="2">
    <source>
        <dbReference type="ARBA" id="ARBA00023315"/>
    </source>
</evidence>
<dbReference type="RefSeq" id="WP_090839061.1">
    <property type="nucleotide sequence ID" value="NZ_FORM01000004.1"/>
</dbReference>
<dbReference type="SUPFAM" id="SSF55729">
    <property type="entry name" value="Acyl-CoA N-acyltransferases (Nat)"/>
    <property type="match status" value="1"/>
</dbReference>
<keyword evidence="5" id="KW-1185">Reference proteome</keyword>
<accession>A0A1I3N8U6</accession>
<dbReference type="InterPro" id="IPR000182">
    <property type="entry name" value="GNAT_dom"/>
</dbReference>
<evidence type="ECO:0000256" key="1">
    <source>
        <dbReference type="ARBA" id="ARBA00022679"/>
    </source>
</evidence>
<evidence type="ECO:0000313" key="4">
    <source>
        <dbReference type="EMBL" id="SFJ05246.1"/>
    </source>
</evidence>
<protein>
    <submittedName>
        <fullName evidence="4">Acetyltransferase (GNAT) family protein</fullName>
    </submittedName>
</protein>
<reference evidence="5" key="1">
    <citation type="submission" date="2016-10" db="EMBL/GenBank/DDBJ databases">
        <authorList>
            <person name="Varghese N."/>
            <person name="Submissions S."/>
        </authorList>
    </citation>
    <scope>NUCLEOTIDE SEQUENCE [LARGE SCALE GENOMIC DNA]</scope>
    <source>
        <strain evidence="5">DSM 28881</strain>
    </source>
</reference>
<sequence>MLELIKTNSENIDFKNLVIKLDRFLKITDGDDHDFYNQYNGLDNIKHVLVAYHDKTPVGCAAFKPFDNNTVEIKRMFTTEAARGKGVASAILKQLEVWAKQLNYTHSILETGIRQIEAVNFYKKCNYQIIDNYGQYKGIKESICFKKAL</sequence>
<dbReference type="InterPro" id="IPR050832">
    <property type="entry name" value="Bact_Acetyltransf"/>
</dbReference>
<dbReference type="Pfam" id="PF00583">
    <property type="entry name" value="Acetyltransf_1"/>
    <property type="match status" value="1"/>
</dbReference>
<name>A0A1I3N8U6_9FLAO</name>
<dbReference type="CDD" id="cd04301">
    <property type="entry name" value="NAT_SF"/>
    <property type="match status" value="1"/>
</dbReference>
<evidence type="ECO:0000313" key="5">
    <source>
        <dbReference type="Proteomes" id="UP000199559"/>
    </source>
</evidence>
<dbReference type="PANTHER" id="PTHR43877:SF2">
    <property type="entry name" value="AMINOALKYLPHOSPHONATE N-ACETYLTRANSFERASE-RELATED"/>
    <property type="match status" value="1"/>
</dbReference>
<dbReference type="Gene3D" id="3.40.630.30">
    <property type="match status" value="1"/>
</dbReference>
<dbReference type="InterPro" id="IPR016181">
    <property type="entry name" value="Acyl_CoA_acyltransferase"/>
</dbReference>
<dbReference type="EMBL" id="FORM01000004">
    <property type="protein sequence ID" value="SFJ05246.1"/>
    <property type="molecule type" value="Genomic_DNA"/>
</dbReference>
<evidence type="ECO:0000259" key="3">
    <source>
        <dbReference type="PROSITE" id="PS51186"/>
    </source>
</evidence>
<dbReference type="PANTHER" id="PTHR43877">
    <property type="entry name" value="AMINOALKYLPHOSPHONATE N-ACETYLTRANSFERASE-RELATED-RELATED"/>
    <property type="match status" value="1"/>
</dbReference>
<gene>
    <name evidence="4" type="ORF">SAMN05443431_10447</name>
</gene>
<dbReference type="AlphaFoldDB" id="A0A1I3N8U6"/>
<feature type="domain" description="N-acetyltransferase" evidence="3">
    <location>
        <begin position="3"/>
        <end position="149"/>
    </location>
</feature>
<dbReference type="STRING" id="1144750.SAMN05443431_10447"/>
<dbReference type="PROSITE" id="PS51186">
    <property type="entry name" value="GNAT"/>
    <property type="match status" value="1"/>
</dbReference>
<organism evidence="4 5">
    <name type="scientific">Olleya namhaensis</name>
    <dbReference type="NCBI Taxonomy" id="1144750"/>
    <lineage>
        <taxon>Bacteria</taxon>
        <taxon>Pseudomonadati</taxon>
        <taxon>Bacteroidota</taxon>
        <taxon>Flavobacteriia</taxon>
        <taxon>Flavobacteriales</taxon>
        <taxon>Flavobacteriaceae</taxon>
    </lineage>
</organism>
<proteinExistence type="predicted"/>